<organism evidence="1 2">
    <name type="scientific">Ancylobacter oerskovii</name>
    <dbReference type="NCBI Taxonomy" id="459519"/>
    <lineage>
        <taxon>Bacteria</taxon>
        <taxon>Pseudomonadati</taxon>
        <taxon>Pseudomonadota</taxon>
        <taxon>Alphaproteobacteria</taxon>
        <taxon>Hyphomicrobiales</taxon>
        <taxon>Xanthobacteraceae</taxon>
        <taxon>Ancylobacter</taxon>
    </lineage>
</organism>
<dbReference type="EMBL" id="JBHUHD010000001">
    <property type="protein sequence ID" value="MFD2142688.1"/>
    <property type="molecule type" value="Genomic_DNA"/>
</dbReference>
<sequence>MKTLEQTARRICALDLEGKGFPQPTIPQLVDRFWPVVANEIRQGVSLVGEWPFTGEQIEAWSVEYRTLRPG</sequence>
<accession>A0ABW4Z2S3</accession>
<dbReference type="Proteomes" id="UP001597299">
    <property type="component" value="Unassembled WGS sequence"/>
</dbReference>
<evidence type="ECO:0000313" key="2">
    <source>
        <dbReference type="Proteomes" id="UP001597299"/>
    </source>
</evidence>
<comment type="caution">
    <text evidence="1">The sequence shown here is derived from an EMBL/GenBank/DDBJ whole genome shotgun (WGS) entry which is preliminary data.</text>
</comment>
<keyword evidence="2" id="KW-1185">Reference proteome</keyword>
<protein>
    <submittedName>
        <fullName evidence="1">Uncharacterized protein</fullName>
    </submittedName>
</protein>
<reference evidence="2" key="1">
    <citation type="journal article" date="2019" name="Int. J. Syst. Evol. Microbiol.">
        <title>The Global Catalogue of Microorganisms (GCM) 10K type strain sequencing project: providing services to taxonomists for standard genome sequencing and annotation.</title>
        <authorList>
            <consortium name="The Broad Institute Genomics Platform"/>
            <consortium name="The Broad Institute Genome Sequencing Center for Infectious Disease"/>
            <person name="Wu L."/>
            <person name="Ma J."/>
        </authorList>
    </citation>
    <scope>NUCLEOTIDE SEQUENCE [LARGE SCALE GENOMIC DNA]</scope>
    <source>
        <strain evidence="2">CCM 7435</strain>
    </source>
</reference>
<evidence type="ECO:0000313" key="1">
    <source>
        <dbReference type="EMBL" id="MFD2142688.1"/>
    </source>
</evidence>
<gene>
    <name evidence="1" type="ORF">ACFSNC_19955</name>
</gene>
<proteinExistence type="predicted"/>
<name>A0ABW4Z2S3_9HYPH</name>
<dbReference type="RefSeq" id="WP_213353533.1">
    <property type="nucleotide sequence ID" value="NZ_JAHBGB010000037.1"/>
</dbReference>